<dbReference type="Pfam" id="PF08238">
    <property type="entry name" value="Sel1"/>
    <property type="match status" value="14"/>
</dbReference>
<dbReference type="OrthoDB" id="1668230at2759"/>
<dbReference type="PROSITE" id="PS50011">
    <property type="entry name" value="PROTEIN_KINASE_DOM"/>
    <property type="match status" value="1"/>
</dbReference>
<keyword evidence="3" id="KW-0418">Kinase</keyword>
<dbReference type="InterPro" id="IPR050767">
    <property type="entry name" value="Sel1_AlgK"/>
</dbReference>
<dbReference type="Gene3D" id="1.25.40.10">
    <property type="entry name" value="Tetratricopeptide repeat domain"/>
    <property type="match status" value="4"/>
</dbReference>
<name>A0A8H3M4V7_9GLOM</name>
<organism evidence="3 4">
    <name type="scientific">Rhizophagus clarus</name>
    <dbReference type="NCBI Taxonomy" id="94130"/>
    <lineage>
        <taxon>Eukaryota</taxon>
        <taxon>Fungi</taxon>
        <taxon>Fungi incertae sedis</taxon>
        <taxon>Mucoromycota</taxon>
        <taxon>Glomeromycotina</taxon>
        <taxon>Glomeromycetes</taxon>
        <taxon>Glomerales</taxon>
        <taxon>Glomeraceae</taxon>
        <taxon>Rhizophagus</taxon>
    </lineage>
</organism>
<accession>A0A8H3M4V7</accession>
<dbReference type="InterPro" id="IPR000719">
    <property type="entry name" value="Prot_kinase_dom"/>
</dbReference>
<reference evidence="3" key="1">
    <citation type="submission" date="2019-10" db="EMBL/GenBank/DDBJ databases">
        <title>Conservation and host-specific expression of non-tandemly repeated heterogenous ribosome RNA gene in arbuscular mycorrhizal fungi.</title>
        <authorList>
            <person name="Maeda T."/>
            <person name="Kobayashi Y."/>
            <person name="Nakagawa T."/>
            <person name="Ezawa T."/>
            <person name="Yamaguchi K."/>
            <person name="Bino T."/>
            <person name="Nishimoto Y."/>
            <person name="Shigenobu S."/>
            <person name="Kawaguchi M."/>
        </authorList>
    </citation>
    <scope>NUCLEOTIDE SEQUENCE</scope>
    <source>
        <strain evidence="3">HR1</strain>
    </source>
</reference>
<dbReference type="Pfam" id="PF07714">
    <property type="entry name" value="PK_Tyr_Ser-Thr"/>
    <property type="match status" value="1"/>
</dbReference>
<dbReference type="SMART" id="SM00671">
    <property type="entry name" value="SEL1"/>
    <property type="match status" value="14"/>
</dbReference>
<dbReference type="PANTHER" id="PTHR11102:SF160">
    <property type="entry name" value="ERAD-ASSOCIATED E3 UBIQUITIN-PROTEIN LIGASE COMPONENT HRD3"/>
    <property type="match status" value="1"/>
</dbReference>
<dbReference type="EMBL" id="BLAL01000274">
    <property type="protein sequence ID" value="GES98777.1"/>
    <property type="molecule type" value="Genomic_DNA"/>
</dbReference>
<protein>
    <submittedName>
        <fullName evidence="3">Kinase-like domain-containing protein</fullName>
    </submittedName>
</protein>
<dbReference type="SUPFAM" id="SSF81901">
    <property type="entry name" value="HCP-like"/>
    <property type="match status" value="3"/>
</dbReference>
<sequence>MSNNSEINSSIDVKINYSNGAEKKDQTLKKETNDGFIDWLKNNNIEYFEYSDFSNLKPTGKGSYGNVLRAKLKNVNGFYALKSFNNEETTFQQIVNELDLYRTIGRHENILQFFGVTKIETDIVYQMNEYCLVLEYADSGTLNTYLKKHFNNLTWNDKLRLAFQLASAVSYLHDKEIIHCDLHANNILINKKSIKLADFGLSKMKIAERSSNTTKILGVIPYVDPKSFNNDDYKLSNKSDVYSVGVLLWQISSGREPFKDKGFDYDLRLVISINDGLREKIIDGTPVEYSELYTECWKGEPDERPDMQQVVSTLDIIKNYSLDISSNHDENESFVIEFENSLTSTDQIDELIEYVIHKHDLGFTFDQIQQIINKQISQLNQTSKNQVHWLLNNQNERQYKWFLGLLYYYNIGVEETEENSSKAFKLFTEASKDNFSLAQIYVGKCYYDEGETDQSKYLAFKYYQKSVENGSILGQFYLGYCYEFGIGTKINESKSVHWYQKAANNGNTMAKLYLANCYRFGKGVKKNEVEAFNHYNSLAKQKIADAQQQLGNYWYNGIGTEINKDEAFYWYKKAITNGNVIAKEIIKKSYNIKTEKKNNISFYYTISFFKSLHQLGLYCIGKLLLINAKFRKSFNYFRKAAEKGNKFAQCILGDFYKNGTYVKKNVRKAFELYQKSAKQGYKYAQFQLGYYYDYGIGIDINKVKAFELYKLAAEKGHKIAQNNLGMLYLRGEGTEKDLNAAVHWFQKAAKNDENHAQNNLGLCYELGLGINKDEYLAFKYYKKSAENGNINAKFQLGYCYINKIGTKIDKKKGFELYDEAVKEYNDNTHFMNNEKFDDDLDKIRNWYKQAATNDSNALYNLGVCYESGQGVYQNEIRAFEFYKKSANQGFNAAQCKLGYCYDHGIGVDVDKEQAFKFYKLAAEKKYCEAQKSLALLYEQGEGTKKNIKEAIYWYKEAANNGCPEAKESLNILLKQENSISINHHT</sequence>
<comment type="caution">
    <text evidence="3">The sequence shown here is derived from an EMBL/GenBank/DDBJ whole genome shotgun (WGS) entry which is preliminary data.</text>
</comment>
<dbReference type="PANTHER" id="PTHR11102">
    <property type="entry name" value="SEL-1-LIKE PROTEIN"/>
    <property type="match status" value="1"/>
</dbReference>
<evidence type="ECO:0000259" key="2">
    <source>
        <dbReference type="PROSITE" id="PS50011"/>
    </source>
</evidence>
<keyword evidence="3" id="KW-0808">Transferase</keyword>
<dbReference type="InterPro" id="IPR011990">
    <property type="entry name" value="TPR-like_helical_dom_sf"/>
</dbReference>
<dbReference type="Gene3D" id="1.10.510.10">
    <property type="entry name" value="Transferase(Phosphotransferase) domain 1"/>
    <property type="match status" value="1"/>
</dbReference>
<evidence type="ECO:0000256" key="1">
    <source>
        <dbReference type="ARBA" id="ARBA00038101"/>
    </source>
</evidence>
<dbReference type="Proteomes" id="UP000615446">
    <property type="component" value="Unassembled WGS sequence"/>
</dbReference>
<dbReference type="InterPro" id="IPR006597">
    <property type="entry name" value="Sel1-like"/>
</dbReference>
<dbReference type="GO" id="GO:0005524">
    <property type="term" value="F:ATP binding"/>
    <property type="evidence" value="ECO:0007669"/>
    <property type="project" value="InterPro"/>
</dbReference>
<evidence type="ECO:0000313" key="4">
    <source>
        <dbReference type="Proteomes" id="UP000615446"/>
    </source>
</evidence>
<dbReference type="AlphaFoldDB" id="A0A8H3M4V7"/>
<dbReference type="PRINTS" id="PR00109">
    <property type="entry name" value="TYRKINASE"/>
</dbReference>
<dbReference type="GO" id="GO:0004672">
    <property type="term" value="F:protein kinase activity"/>
    <property type="evidence" value="ECO:0007669"/>
    <property type="project" value="InterPro"/>
</dbReference>
<dbReference type="InterPro" id="IPR011009">
    <property type="entry name" value="Kinase-like_dom_sf"/>
</dbReference>
<dbReference type="InterPro" id="IPR001245">
    <property type="entry name" value="Ser-Thr/Tyr_kinase_cat_dom"/>
</dbReference>
<evidence type="ECO:0000313" key="3">
    <source>
        <dbReference type="EMBL" id="GES98777.1"/>
    </source>
</evidence>
<feature type="domain" description="Protein kinase" evidence="2">
    <location>
        <begin position="53"/>
        <end position="317"/>
    </location>
</feature>
<gene>
    <name evidence="3" type="ORF">RCL2_002531400</name>
</gene>
<dbReference type="SUPFAM" id="SSF56112">
    <property type="entry name" value="Protein kinase-like (PK-like)"/>
    <property type="match status" value="1"/>
</dbReference>
<comment type="similarity">
    <text evidence="1">Belongs to the sel-1 family.</text>
</comment>
<proteinExistence type="inferred from homology"/>